<evidence type="ECO:0000313" key="6">
    <source>
        <dbReference type="Proteomes" id="UP000292685"/>
    </source>
</evidence>
<evidence type="ECO:0000256" key="3">
    <source>
        <dbReference type="ARBA" id="ARBA00023163"/>
    </source>
</evidence>
<reference evidence="5 6" key="1">
    <citation type="submission" date="2019-02" db="EMBL/GenBank/DDBJ databases">
        <title>Sequencing the genomes of 1000 actinobacteria strains.</title>
        <authorList>
            <person name="Klenk H.-P."/>
        </authorList>
    </citation>
    <scope>NUCLEOTIDE SEQUENCE [LARGE SCALE GENOMIC DNA]</scope>
    <source>
        <strain evidence="5 6">DSM 17364</strain>
    </source>
</reference>
<proteinExistence type="predicted"/>
<dbReference type="Proteomes" id="UP000292685">
    <property type="component" value="Unassembled WGS sequence"/>
</dbReference>
<dbReference type="SUPFAM" id="SSF46785">
    <property type="entry name" value="Winged helix' DNA-binding domain"/>
    <property type="match status" value="1"/>
</dbReference>
<dbReference type="Gene3D" id="1.10.10.10">
    <property type="entry name" value="Winged helix-like DNA-binding domain superfamily/Winged helix DNA-binding domain"/>
    <property type="match status" value="1"/>
</dbReference>
<dbReference type="PANTHER" id="PTHR33204">
    <property type="entry name" value="TRANSCRIPTIONAL REGULATOR, MARR FAMILY"/>
    <property type="match status" value="1"/>
</dbReference>
<feature type="domain" description="HTH hxlR-type" evidence="4">
    <location>
        <begin position="25"/>
        <end position="123"/>
    </location>
</feature>
<dbReference type="PROSITE" id="PS51118">
    <property type="entry name" value="HTH_HXLR"/>
    <property type="match status" value="1"/>
</dbReference>
<protein>
    <submittedName>
        <fullName evidence="5">HxlR family transcriptional regulator</fullName>
    </submittedName>
</protein>
<dbReference type="InterPro" id="IPR036388">
    <property type="entry name" value="WH-like_DNA-bd_sf"/>
</dbReference>
<name>A0A4Q8A9S7_9MICC</name>
<dbReference type="PANTHER" id="PTHR33204:SF37">
    <property type="entry name" value="HTH-TYPE TRANSCRIPTIONAL REGULATOR YODB"/>
    <property type="match status" value="1"/>
</dbReference>
<dbReference type="Pfam" id="PF01638">
    <property type="entry name" value="HxlR"/>
    <property type="match status" value="1"/>
</dbReference>
<organism evidence="5 6">
    <name type="scientific">Zhihengliuella halotolerans</name>
    <dbReference type="NCBI Taxonomy" id="370736"/>
    <lineage>
        <taxon>Bacteria</taxon>
        <taxon>Bacillati</taxon>
        <taxon>Actinomycetota</taxon>
        <taxon>Actinomycetes</taxon>
        <taxon>Micrococcales</taxon>
        <taxon>Micrococcaceae</taxon>
        <taxon>Zhihengliuella</taxon>
    </lineage>
</organism>
<dbReference type="EMBL" id="SHLA01000001">
    <property type="protein sequence ID" value="RZU60837.1"/>
    <property type="molecule type" value="Genomic_DNA"/>
</dbReference>
<accession>A0A4Q8A9S7</accession>
<dbReference type="RefSeq" id="WP_207219275.1">
    <property type="nucleotide sequence ID" value="NZ_SHLA01000001.1"/>
</dbReference>
<evidence type="ECO:0000256" key="2">
    <source>
        <dbReference type="ARBA" id="ARBA00023125"/>
    </source>
</evidence>
<comment type="caution">
    <text evidence="5">The sequence shown here is derived from an EMBL/GenBank/DDBJ whole genome shotgun (WGS) entry which is preliminary data.</text>
</comment>
<dbReference type="InterPro" id="IPR002577">
    <property type="entry name" value="HTH_HxlR"/>
</dbReference>
<keyword evidence="2" id="KW-0238">DNA-binding</keyword>
<gene>
    <name evidence="5" type="ORF">EV380_0386</name>
</gene>
<dbReference type="InterPro" id="IPR036390">
    <property type="entry name" value="WH_DNA-bd_sf"/>
</dbReference>
<keyword evidence="3" id="KW-0804">Transcription</keyword>
<sequence>MAANDATGTTAGAEVMRGNVYSAQCPCRDLLGVIANKWAAMAIGALADGALRFGELQARLEGVSPKVLTATLRRLEGFGLVHREVYPAVPLHVEYSLTEIGHGAVGPMFALRDWAESQYAVARDHADRVDVGAS</sequence>
<dbReference type="GO" id="GO:0003677">
    <property type="term" value="F:DNA binding"/>
    <property type="evidence" value="ECO:0007669"/>
    <property type="project" value="UniProtKB-KW"/>
</dbReference>
<evidence type="ECO:0000313" key="5">
    <source>
        <dbReference type="EMBL" id="RZU60837.1"/>
    </source>
</evidence>
<keyword evidence="6" id="KW-1185">Reference proteome</keyword>
<evidence type="ECO:0000256" key="1">
    <source>
        <dbReference type="ARBA" id="ARBA00023015"/>
    </source>
</evidence>
<dbReference type="AlphaFoldDB" id="A0A4Q8A9S7"/>
<evidence type="ECO:0000259" key="4">
    <source>
        <dbReference type="PROSITE" id="PS51118"/>
    </source>
</evidence>
<keyword evidence="1" id="KW-0805">Transcription regulation</keyword>